<reference evidence="7" key="1">
    <citation type="submission" date="2018-06" db="EMBL/GenBank/DDBJ databases">
        <authorList>
            <person name="Zhirakovskaya E."/>
        </authorList>
    </citation>
    <scope>NUCLEOTIDE SEQUENCE</scope>
</reference>
<keyword evidence="2" id="KW-1003">Cell membrane</keyword>
<gene>
    <name evidence="7" type="ORF">MNBD_GAMMA23-2217</name>
</gene>
<feature type="transmembrane region" description="Helical" evidence="6">
    <location>
        <begin position="38"/>
        <end position="59"/>
    </location>
</feature>
<evidence type="ECO:0000313" key="7">
    <source>
        <dbReference type="EMBL" id="VAW94254.1"/>
    </source>
</evidence>
<dbReference type="GO" id="GO:0005886">
    <property type="term" value="C:plasma membrane"/>
    <property type="evidence" value="ECO:0007669"/>
    <property type="project" value="UniProtKB-SubCell"/>
</dbReference>
<evidence type="ECO:0008006" key="8">
    <source>
        <dbReference type="Google" id="ProtNLM"/>
    </source>
</evidence>
<feature type="transmembrane region" description="Helical" evidence="6">
    <location>
        <begin position="101"/>
        <end position="120"/>
    </location>
</feature>
<dbReference type="InterPro" id="IPR005598">
    <property type="entry name" value="ATP_synth_I"/>
</dbReference>
<sequence>MSANNALSHTVRKVVLTQVSLILIATAITTILKGNEFLWSTLYGGATVVTSTLFFGWKLMLATQSADKAHVVNTVALFKGIFLRFILVVALLALGMGWLKLSPAGILAGFIAAQLAYWVSKTSYGVTRRK</sequence>
<organism evidence="7">
    <name type="scientific">hydrothermal vent metagenome</name>
    <dbReference type="NCBI Taxonomy" id="652676"/>
    <lineage>
        <taxon>unclassified sequences</taxon>
        <taxon>metagenomes</taxon>
        <taxon>ecological metagenomes</taxon>
    </lineage>
</organism>
<accession>A0A3B1AK55</accession>
<evidence type="ECO:0000256" key="5">
    <source>
        <dbReference type="ARBA" id="ARBA00023136"/>
    </source>
</evidence>
<protein>
    <recommendedName>
        <fullName evidence="8">ATP synthase protein I</fullName>
    </recommendedName>
</protein>
<proteinExistence type="predicted"/>
<feature type="transmembrane region" description="Helical" evidence="6">
    <location>
        <begin position="71"/>
        <end position="95"/>
    </location>
</feature>
<dbReference type="AlphaFoldDB" id="A0A3B1AK55"/>
<keyword evidence="4 6" id="KW-1133">Transmembrane helix</keyword>
<feature type="transmembrane region" description="Helical" evidence="6">
    <location>
        <begin position="14"/>
        <end position="32"/>
    </location>
</feature>
<evidence type="ECO:0000256" key="1">
    <source>
        <dbReference type="ARBA" id="ARBA00004651"/>
    </source>
</evidence>
<comment type="subcellular location">
    <subcellularLocation>
        <location evidence="1">Cell membrane</location>
        <topology evidence="1">Multi-pass membrane protein</topology>
    </subcellularLocation>
</comment>
<name>A0A3B1AK55_9ZZZZ</name>
<evidence type="ECO:0000256" key="4">
    <source>
        <dbReference type="ARBA" id="ARBA00022989"/>
    </source>
</evidence>
<keyword evidence="5 6" id="KW-0472">Membrane</keyword>
<evidence type="ECO:0000256" key="6">
    <source>
        <dbReference type="SAM" id="Phobius"/>
    </source>
</evidence>
<keyword evidence="3 6" id="KW-0812">Transmembrane</keyword>
<dbReference type="EMBL" id="UOFT01000036">
    <property type="protein sequence ID" value="VAW94254.1"/>
    <property type="molecule type" value="Genomic_DNA"/>
</dbReference>
<evidence type="ECO:0000256" key="3">
    <source>
        <dbReference type="ARBA" id="ARBA00022692"/>
    </source>
</evidence>
<evidence type="ECO:0000256" key="2">
    <source>
        <dbReference type="ARBA" id="ARBA00022475"/>
    </source>
</evidence>
<dbReference type="Pfam" id="PF03899">
    <property type="entry name" value="ATP-synt_I"/>
    <property type="match status" value="1"/>
</dbReference>